<reference evidence="1 2" key="1">
    <citation type="submission" date="2024-03" db="EMBL/GenBank/DDBJ databases">
        <authorList>
            <person name="Martinez-Hernandez J."/>
        </authorList>
    </citation>
    <scope>NUCLEOTIDE SEQUENCE [LARGE SCALE GENOMIC DNA]</scope>
</reference>
<gene>
    <name evidence="1" type="ORF">LLUT_LOCUS14067</name>
</gene>
<name>A0AAV1WUM3_LUPLU</name>
<dbReference type="EMBL" id="CAXHTB010000009">
    <property type="protein sequence ID" value="CAL0313007.1"/>
    <property type="molecule type" value="Genomic_DNA"/>
</dbReference>
<organism evidence="1 2">
    <name type="scientific">Lupinus luteus</name>
    <name type="common">European yellow lupine</name>
    <dbReference type="NCBI Taxonomy" id="3873"/>
    <lineage>
        <taxon>Eukaryota</taxon>
        <taxon>Viridiplantae</taxon>
        <taxon>Streptophyta</taxon>
        <taxon>Embryophyta</taxon>
        <taxon>Tracheophyta</taxon>
        <taxon>Spermatophyta</taxon>
        <taxon>Magnoliopsida</taxon>
        <taxon>eudicotyledons</taxon>
        <taxon>Gunneridae</taxon>
        <taxon>Pentapetalae</taxon>
        <taxon>rosids</taxon>
        <taxon>fabids</taxon>
        <taxon>Fabales</taxon>
        <taxon>Fabaceae</taxon>
        <taxon>Papilionoideae</taxon>
        <taxon>50 kb inversion clade</taxon>
        <taxon>genistoids sensu lato</taxon>
        <taxon>core genistoids</taxon>
        <taxon>Genisteae</taxon>
        <taxon>Lupinus</taxon>
    </lineage>
</organism>
<evidence type="ECO:0000313" key="2">
    <source>
        <dbReference type="Proteomes" id="UP001497480"/>
    </source>
</evidence>
<proteinExistence type="predicted"/>
<keyword evidence="2" id="KW-1185">Reference proteome</keyword>
<dbReference type="AlphaFoldDB" id="A0AAV1WUM3"/>
<accession>A0AAV1WUM3</accession>
<evidence type="ECO:0000313" key="1">
    <source>
        <dbReference type="EMBL" id="CAL0313007.1"/>
    </source>
</evidence>
<sequence length="69" mass="7287">MEARAILEDGIDVDDCVELVVVEDTIEVWDPTSDSEDEVVALAGAGVGAAVMANEDGTEGDQNDTLMQF</sequence>
<dbReference type="Proteomes" id="UP001497480">
    <property type="component" value="Unassembled WGS sequence"/>
</dbReference>
<comment type="caution">
    <text evidence="1">The sequence shown here is derived from an EMBL/GenBank/DDBJ whole genome shotgun (WGS) entry which is preliminary data.</text>
</comment>
<protein>
    <submittedName>
        <fullName evidence="1">Uncharacterized protein</fullName>
    </submittedName>
</protein>